<keyword evidence="1" id="KW-0175">Coiled coil</keyword>
<name>A0A2A2IDP3_9BACI</name>
<gene>
    <name evidence="2" type="ORF">CIL05_12730</name>
</gene>
<comment type="caution">
    <text evidence="2">The sequence shown here is derived from an EMBL/GenBank/DDBJ whole genome shotgun (WGS) entry which is preliminary data.</text>
</comment>
<dbReference type="AlphaFoldDB" id="A0A2A2IDP3"/>
<dbReference type="RefSeq" id="WP_095655926.1">
    <property type="nucleotide sequence ID" value="NZ_NPOA01000008.1"/>
</dbReference>
<feature type="coiled-coil region" evidence="1">
    <location>
        <begin position="22"/>
        <end position="115"/>
    </location>
</feature>
<reference evidence="2 3" key="1">
    <citation type="submission" date="2017-08" db="EMBL/GenBank/DDBJ databases">
        <title>Virgibacillus indicus sp. nov. and Virgibacillus profoundi sp. nov, two moderately halophilic bacteria isolated from marine sediment by using the Microfluidic Streak Plate.</title>
        <authorList>
            <person name="Xu B."/>
            <person name="Hu B."/>
            <person name="Wang J."/>
            <person name="Zhu Y."/>
            <person name="Huang L."/>
            <person name="Du W."/>
            <person name="Huang Y."/>
        </authorList>
    </citation>
    <scope>NUCLEOTIDE SEQUENCE [LARGE SCALE GENOMIC DNA]</scope>
    <source>
        <strain evidence="2 3">IO3-P3-H5</strain>
    </source>
</reference>
<evidence type="ECO:0000256" key="1">
    <source>
        <dbReference type="SAM" id="Coils"/>
    </source>
</evidence>
<accession>A0A2A2IDP3</accession>
<proteinExistence type="predicted"/>
<evidence type="ECO:0000313" key="3">
    <source>
        <dbReference type="Proteomes" id="UP000218887"/>
    </source>
</evidence>
<organism evidence="2 3">
    <name type="scientific">Virgibacillus profundi</name>
    <dbReference type="NCBI Taxonomy" id="2024555"/>
    <lineage>
        <taxon>Bacteria</taxon>
        <taxon>Bacillati</taxon>
        <taxon>Bacillota</taxon>
        <taxon>Bacilli</taxon>
        <taxon>Bacillales</taxon>
        <taxon>Bacillaceae</taxon>
        <taxon>Virgibacillus</taxon>
    </lineage>
</organism>
<dbReference type="Proteomes" id="UP000218887">
    <property type="component" value="Unassembled WGS sequence"/>
</dbReference>
<keyword evidence="3" id="KW-1185">Reference proteome</keyword>
<dbReference type="EMBL" id="NPOA01000008">
    <property type="protein sequence ID" value="PAV29255.1"/>
    <property type="molecule type" value="Genomic_DNA"/>
</dbReference>
<evidence type="ECO:0000313" key="2">
    <source>
        <dbReference type="EMBL" id="PAV29255.1"/>
    </source>
</evidence>
<protein>
    <submittedName>
        <fullName evidence="2">Uncharacterized protein</fullName>
    </submittedName>
</protein>
<sequence length="238" mass="27496">MKNKFKELDLFTDQSSKIVKQLAKLKKAKRDAEFELDRVVKESEALIITEAVTGDAIDKVELNRLTKEKDKLQQEIKQLDLRISVTESKKPGLLKKHMEDLEKGYKREMDVLRKEVEKKLDGITPFVAEYLKYLYELGKLNREADHIHNRFLGAAGEVTDKYEKMYRFGYEWLDLDYELFGYEHTGSRKRGITKSDQLTAVKNGNLPGSIALYNLTGEVEPDQGNAAKKYNEATKNKK</sequence>